<dbReference type="SUPFAM" id="SSF88659">
    <property type="entry name" value="Sigma3 and sigma4 domains of RNA polymerase sigma factors"/>
    <property type="match status" value="1"/>
</dbReference>
<dbReference type="AlphaFoldDB" id="A0A061ACM6"/>
<gene>
    <name evidence="4" type="ORF">Aocu_10910</name>
</gene>
<dbReference type="Gene3D" id="1.10.10.10">
    <property type="entry name" value="Winged helix-like DNA-binding domain superfamily/Winged helix DNA-binding domain"/>
    <property type="match status" value="1"/>
</dbReference>
<dbReference type="PATRIC" id="fig|35623.3.peg.1091"/>
<dbReference type="PANTHER" id="PTHR40083:SF1">
    <property type="entry name" value="UPF0122 PROTEIN YLXM"/>
    <property type="match status" value="1"/>
</dbReference>
<evidence type="ECO:0000256" key="2">
    <source>
        <dbReference type="ARBA" id="ARBA00024764"/>
    </source>
</evidence>
<dbReference type="InterPro" id="IPR007394">
    <property type="entry name" value="UPF0122"/>
</dbReference>
<name>A0A061ACM6_9MOLU</name>
<evidence type="ECO:0000256" key="3">
    <source>
        <dbReference type="HAMAP-Rule" id="MF_00245"/>
    </source>
</evidence>
<dbReference type="OrthoDB" id="404035at2"/>
<dbReference type="InParanoid" id="A0A061ACM6"/>
<dbReference type="PANTHER" id="PTHR40083">
    <property type="entry name" value="UPF0122 PROTEIN CBO2450/CLC_2298"/>
    <property type="match status" value="1"/>
</dbReference>
<organism evidence="4 5">
    <name type="scientific">Acholeplasma oculi</name>
    <dbReference type="NCBI Taxonomy" id="35623"/>
    <lineage>
        <taxon>Bacteria</taxon>
        <taxon>Bacillati</taxon>
        <taxon>Mycoplasmatota</taxon>
        <taxon>Mollicutes</taxon>
        <taxon>Acholeplasmatales</taxon>
        <taxon>Acholeplasmataceae</taxon>
        <taxon>Acholeplasma</taxon>
    </lineage>
</organism>
<dbReference type="NCBIfam" id="NF045758">
    <property type="entry name" value="YlxM"/>
    <property type="match status" value="1"/>
</dbReference>
<comment type="function">
    <text evidence="2 3">Might take part in the signal recognition particle (SRP) pathway. This is inferred from the conservation of its genetic proximity to ftsY/ffh. May be a regulatory protein.</text>
</comment>
<protein>
    <recommendedName>
        <fullName evidence="3">UPF0122 protein Aocu_10910</fullName>
    </recommendedName>
</protein>
<dbReference type="HAMAP" id="MF_00245">
    <property type="entry name" value="UPF0122"/>
    <property type="match status" value="1"/>
</dbReference>
<sequence length="104" mass="12696">MEQIEKIEYLNHLFSYYGVLLTDKQREYFTNYYHLDLSLFEIAESFGVSRNAVFDQLKKTEQHLLDFEQKLGLFKLSQKRIDLIEKYVKTQDMKYIEELRKLDE</sequence>
<evidence type="ECO:0000313" key="4">
    <source>
        <dbReference type="EMBL" id="CDR31164.1"/>
    </source>
</evidence>
<evidence type="ECO:0000313" key="5">
    <source>
        <dbReference type="Proteomes" id="UP000032434"/>
    </source>
</evidence>
<dbReference type="HOGENOM" id="CLU_129218_1_0_14"/>
<accession>A0A061ACM6</accession>
<comment type="similarity">
    <text evidence="1 3">Belongs to the UPF0122 family.</text>
</comment>
<dbReference type="EMBL" id="LK028559">
    <property type="protein sequence ID" value="CDR31164.1"/>
    <property type="molecule type" value="Genomic_DNA"/>
</dbReference>
<dbReference type="InterPro" id="IPR013324">
    <property type="entry name" value="RNA_pol_sigma_r3/r4-like"/>
</dbReference>
<dbReference type="InterPro" id="IPR036388">
    <property type="entry name" value="WH-like_DNA-bd_sf"/>
</dbReference>
<dbReference type="Proteomes" id="UP000032434">
    <property type="component" value="Chromosome 1"/>
</dbReference>
<dbReference type="InterPro" id="IPR054831">
    <property type="entry name" value="UPF0122_fam_protein"/>
</dbReference>
<keyword evidence="5" id="KW-1185">Reference proteome</keyword>
<dbReference type="KEGG" id="aoc:Aocu_10910"/>
<dbReference type="FunCoup" id="A0A061ACM6">
    <property type="interactions" value="32"/>
</dbReference>
<dbReference type="RefSeq" id="WP_045749611.1">
    <property type="nucleotide sequence ID" value="NZ_FUZK01000001.1"/>
</dbReference>
<dbReference type="Pfam" id="PF04297">
    <property type="entry name" value="UPF0122"/>
    <property type="match status" value="1"/>
</dbReference>
<evidence type="ECO:0000256" key="1">
    <source>
        <dbReference type="ARBA" id="ARBA00008720"/>
    </source>
</evidence>
<dbReference type="STRING" id="35623.Aocu_10910"/>
<proteinExistence type="inferred from homology"/>
<reference evidence="5" key="1">
    <citation type="submission" date="2014-05" db="EMBL/GenBank/DDBJ databases">
        <authorList>
            <person name="Kube M."/>
        </authorList>
    </citation>
    <scope>NUCLEOTIDE SEQUENCE [LARGE SCALE GENOMIC DNA]</scope>
</reference>